<dbReference type="AlphaFoldDB" id="A0A5B7IZK6"/>
<evidence type="ECO:0000313" key="1">
    <source>
        <dbReference type="EMBL" id="MPC87975.1"/>
    </source>
</evidence>
<proteinExistence type="predicted"/>
<keyword evidence="2" id="KW-1185">Reference proteome</keyword>
<dbReference type="EMBL" id="VSRR010076223">
    <property type="protein sequence ID" value="MPC87975.1"/>
    <property type="molecule type" value="Genomic_DNA"/>
</dbReference>
<dbReference type="Proteomes" id="UP000324222">
    <property type="component" value="Unassembled WGS sequence"/>
</dbReference>
<name>A0A5B7IZK6_PORTR</name>
<comment type="caution">
    <text evidence="1">The sequence shown here is derived from an EMBL/GenBank/DDBJ whole genome shotgun (WGS) entry which is preliminary data.</text>
</comment>
<evidence type="ECO:0000313" key="2">
    <source>
        <dbReference type="Proteomes" id="UP000324222"/>
    </source>
</evidence>
<organism evidence="1 2">
    <name type="scientific">Portunus trituberculatus</name>
    <name type="common">Swimming crab</name>
    <name type="synonym">Neptunus trituberculatus</name>
    <dbReference type="NCBI Taxonomy" id="210409"/>
    <lineage>
        <taxon>Eukaryota</taxon>
        <taxon>Metazoa</taxon>
        <taxon>Ecdysozoa</taxon>
        <taxon>Arthropoda</taxon>
        <taxon>Crustacea</taxon>
        <taxon>Multicrustacea</taxon>
        <taxon>Malacostraca</taxon>
        <taxon>Eumalacostraca</taxon>
        <taxon>Eucarida</taxon>
        <taxon>Decapoda</taxon>
        <taxon>Pleocyemata</taxon>
        <taxon>Brachyura</taxon>
        <taxon>Eubrachyura</taxon>
        <taxon>Portunoidea</taxon>
        <taxon>Portunidae</taxon>
        <taxon>Portuninae</taxon>
        <taxon>Portunus</taxon>
    </lineage>
</organism>
<protein>
    <submittedName>
        <fullName evidence="1">Uncharacterized protein</fullName>
    </submittedName>
</protein>
<reference evidence="1 2" key="1">
    <citation type="submission" date="2019-05" db="EMBL/GenBank/DDBJ databases">
        <title>Another draft genome of Portunus trituberculatus and its Hox gene families provides insights of decapod evolution.</title>
        <authorList>
            <person name="Jeong J.-H."/>
            <person name="Song I."/>
            <person name="Kim S."/>
            <person name="Choi T."/>
            <person name="Kim D."/>
            <person name="Ryu S."/>
            <person name="Kim W."/>
        </authorList>
    </citation>
    <scope>NUCLEOTIDE SEQUENCE [LARGE SCALE GENOMIC DNA]</scope>
    <source>
        <tissue evidence="1">Muscle</tissue>
    </source>
</reference>
<sequence>MSLASRRRLCCPSREAERRPACYHLGVLGLFTLWLPRQASRRASGSYSCIKYVVILVFSSSGAPSPVPITRE</sequence>
<accession>A0A5B7IZK6</accession>
<gene>
    <name evidence="1" type="ORF">E2C01_082862</name>
</gene>